<evidence type="ECO:0000256" key="4">
    <source>
        <dbReference type="ARBA" id="ARBA00047761"/>
    </source>
</evidence>
<dbReference type="GeneID" id="19200021"/>
<evidence type="ECO:0000259" key="7">
    <source>
        <dbReference type="PROSITE" id="PS50054"/>
    </source>
</evidence>
<dbReference type="SUPFAM" id="SSF52799">
    <property type="entry name" value="(Phosphotyrosine protein) phosphatases II"/>
    <property type="match status" value="1"/>
</dbReference>
<evidence type="ECO:0000256" key="6">
    <source>
        <dbReference type="SAM" id="MobiDB-lite"/>
    </source>
</evidence>
<comment type="similarity">
    <text evidence="1">Belongs to the protein-tyrosine phosphatase family. Non-receptor class dual specificity subfamily.</text>
</comment>
<protein>
    <submittedName>
        <fullName evidence="9">Phosphatases II</fullName>
    </submittedName>
</protein>
<dbReference type="PROSITE" id="PS50054">
    <property type="entry name" value="TYR_PHOSPHATASE_DUAL"/>
    <property type="match status" value="1"/>
</dbReference>
<organism evidence="9 10">
    <name type="scientific">Coniophora puteana (strain RWD-64-598)</name>
    <name type="common">Brown rot fungus</name>
    <dbReference type="NCBI Taxonomy" id="741705"/>
    <lineage>
        <taxon>Eukaryota</taxon>
        <taxon>Fungi</taxon>
        <taxon>Dikarya</taxon>
        <taxon>Basidiomycota</taxon>
        <taxon>Agaricomycotina</taxon>
        <taxon>Agaricomycetes</taxon>
        <taxon>Agaricomycetidae</taxon>
        <taxon>Boletales</taxon>
        <taxon>Coniophorineae</taxon>
        <taxon>Coniophoraceae</taxon>
        <taxon>Coniophora</taxon>
    </lineage>
</organism>
<evidence type="ECO:0000256" key="2">
    <source>
        <dbReference type="ARBA" id="ARBA00022801"/>
    </source>
</evidence>
<keyword evidence="3" id="KW-0904">Protein phosphatase</keyword>
<dbReference type="InterPro" id="IPR029021">
    <property type="entry name" value="Prot-tyrosine_phosphatase-like"/>
</dbReference>
<comment type="catalytic activity">
    <reaction evidence="4">
        <text>O-phospho-L-seryl-[protein] + H2O = L-seryl-[protein] + phosphate</text>
        <dbReference type="Rhea" id="RHEA:20629"/>
        <dbReference type="Rhea" id="RHEA-COMP:9863"/>
        <dbReference type="Rhea" id="RHEA-COMP:11604"/>
        <dbReference type="ChEBI" id="CHEBI:15377"/>
        <dbReference type="ChEBI" id="CHEBI:29999"/>
        <dbReference type="ChEBI" id="CHEBI:43474"/>
        <dbReference type="ChEBI" id="CHEBI:83421"/>
        <dbReference type="EC" id="3.1.3.16"/>
    </reaction>
</comment>
<dbReference type="InterPro" id="IPR020422">
    <property type="entry name" value="TYR_PHOSPHATASE_DUAL_dom"/>
</dbReference>
<feature type="compositionally biased region" description="Basic and acidic residues" evidence="6">
    <location>
        <begin position="209"/>
        <end position="228"/>
    </location>
</feature>
<dbReference type="FunFam" id="3.90.190.10:FF:000157">
    <property type="entry name" value="Protein-tyrosine phosphatase"/>
    <property type="match status" value="1"/>
</dbReference>
<dbReference type="PROSITE" id="PS00383">
    <property type="entry name" value="TYR_PHOSPHATASE_1"/>
    <property type="match status" value="1"/>
</dbReference>
<dbReference type="Gene3D" id="3.90.190.10">
    <property type="entry name" value="Protein tyrosine phosphatase superfamily"/>
    <property type="match status" value="1"/>
</dbReference>
<dbReference type="GO" id="GO:0004722">
    <property type="term" value="F:protein serine/threonine phosphatase activity"/>
    <property type="evidence" value="ECO:0007669"/>
    <property type="project" value="UniProtKB-EC"/>
</dbReference>
<dbReference type="OrthoDB" id="2017893at2759"/>
<reference evidence="10" key="1">
    <citation type="journal article" date="2012" name="Science">
        <title>The Paleozoic origin of enzymatic lignin decomposition reconstructed from 31 fungal genomes.</title>
        <authorList>
            <person name="Floudas D."/>
            <person name="Binder M."/>
            <person name="Riley R."/>
            <person name="Barry K."/>
            <person name="Blanchette R.A."/>
            <person name="Henrissat B."/>
            <person name="Martinez A.T."/>
            <person name="Otillar R."/>
            <person name="Spatafora J.W."/>
            <person name="Yadav J.S."/>
            <person name="Aerts A."/>
            <person name="Benoit I."/>
            <person name="Boyd A."/>
            <person name="Carlson A."/>
            <person name="Copeland A."/>
            <person name="Coutinho P.M."/>
            <person name="de Vries R.P."/>
            <person name="Ferreira P."/>
            <person name="Findley K."/>
            <person name="Foster B."/>
            <person name="Gaskell J."/>
            <person name="Glotzer D."/>
            <person name="Gorecki P."/>
            <person name="Heitman J."/>
            <person name="Hesse C."/>
            <person name="Hori C."/>
            <person name="Igarashi K."/>
            <person name="Jurgens J.A."/>
            <person name="Kallen N."/>
            <person name="Kersten P."/>
            <person name="Kohler A."/>
            <person name="Kuees U."/>
            <person name="Kumar T.K.A."/>
            <person name="Kuo A."/>
            <person name="LaButti K."/>
            <person name="Larrondo L.F."/>
            <person name="Lindquist E."/>
            <person name="Ling A."/>
            <person name="Lombard V."/>
            <person name="Lucas S."/>
            <person name="Lundell T."/>
            <person name="Martin R."/>
            <person name="McLaughlin D.J."/>
            <person name="Morgenstern I."/>
            <person name="Morin E."/>
            <person name="Murat C."/>
            <person name="Nagy L.G."/>
            <person name="Nolan M."/>
            <person name="Ohm R.A."/>
            <person name="Patyshakuliyeva A."/>
            <person name="Rokas A."/>
            <person name="Ruiz-Duenas F.J."/>
            <person name="Sabat G."/>
            <person name="Salamov A."/>
            <person name="Samejima M."/>
            <person name="Schmutz J."/>
            <person name="Slot J.C."/>
            <person name="St John F."/>
            <person name="Stenlid J."/>
            <person name="Sun H."/>
            <person name="Sun S."/>
            <person name="Syed K."/>
            <person name="Tsang A."/>
            <person name="Wiebenga A."/>
            <person name="Young D."/>
            <person name="Pisabarro A."/>
            <person name="Eastwood D.C."/>
            <person name="Martin F."/>
            <person name="Cullen D."/>
            <person name="Grigoriev I.V."/>
            <person name="Hibbett D.S."/>
        </authorList>
    </citation>
    <scope>NUCLEOTIDE SEQUENCE [LARGE SCALE GENOMIC DNA]</scope>
    <source>
        <strain evidence="10">RWD-64-598 SS2</strain>
    </source>
</reference>
<dbReference type="GO" id="GO:0007165">
    <property type="term" value="P:signal transduction"/>
    <property type="evidence" value="ECO:0007669"/>
    <property type="project" value="TreeGrafter"/>
</dbReference>
<dbReference type="GO" id="GO:0004725">
    <property type="term" value="F:protein tyrosine phosphatase activity"/>
    <property type="evidence" value="ECO:0007669"/>
    <property type="project" value="TreeGrafter"/>
</dbReference>
<dbReference type="Proteomes" id="UP000053558">
    <property type="component" value="Unassembled WGS sequence"/>
</dbReference>
<gene>
    <name evidence="9" type="ORF">CONPUDRAFT_126961</name>
</gene>
<comment type="caution">
    <text evidence="9">The sequence shown here is derived from an EMBL/GenBank/DDBJ whole genome shotgun (WGS) entry which is preliminary data.</text>
</comment>
<dbReference type="InterPro" id="IPR016130">
    <property type="entry name" value="Tyr_Pase_AS"/>
</dbReference>
<comment type="catalytic activity">
    <reaction evidence="5">
        <text>O-phospho-L-threonyl-[protein] + H2O = L-threonyl-[protein] + phosphate</text>
        <dbReference type="Rhea" id="RHEA:47004"/>
        <dbReference type="Rhea" id="RHEA-COMP:11060"/>
        <dbReference type="Rhea" id="RHEA-COMP:11605"/>
        <dbReference type="ChEBI" id="CHEBI:15377"/>
        <dbReference type="ChEBI" id="CHEBI:30013"/>
        <dbReference type="ChEBI" id="CHEBI:43474"/>
        <dbReference type="ChEBI" id="CHEBI:61977"/>
        <dbReference type="EC" id="3.1.3.16"/>
    </reaction>
</comment>
<dbReference type="KEGG" id="cput:CONPUDRAFT_126961"/>
<dbReference type="RefSeq" id="XP_007770824.1">
    <property type="nucleotide sequence ID" value="XM_007772634.1"/>
</dbReference>
<keyword evidence="10" id="KW-1185">Reference proteome</keyword>
<keyword evidence="2" id="KW-0378">Hydrolase</keyword>
<evidence type="ECO:0000313" key="9">
    <source>
        <dbReference type="EMBL" id="EIW79104.1"/>
    </source>
</evidence>
<dbReference type="InterPro" id="IPR000340">
    <property type="entry name" value="Dual-sp_phosphatase_cat-dom"/>
</dbReference>
<evidence type="ECO:0000256" key="1">
    <source>
        <dbReference type="ARBA" id="ARBA00008601"/>
    </source>
</evidence>
<dbReference type="InterPro" id="IPR000387">
    <property type="entry name" value="Tyr_Pase_dom"/>
</dbReference>
<evidence type="ECO:0000313" key="10">
    <source>
        <dbReference type="Proteomes" id="UP000053558"/>
    </source>
</evidence>
<feature type="domain" description="Tyrosine specific protein phosphatases" evidence="8">
    <location>
        <begin position="94"/>
        <end position="154"/>
    </location>
</feature>
<dbReference type="PROSITE" id="PS50056">
    <property type="entry name" value="TYR_PHOSPHATASE_2"/>
    <property type="match status" value="1"/>
</dbReference>
<feature type="compositionally biased region" description="Polar residues" evidence="6">
    <location>
        <begin position="238"/>
        <end position="250"/>
    </location>
</feature>
<proteinExistence type="inferred from homology"/>
<dbReference type="PANTHER" id="PTHR45948">
    <property type="entry name" value="DUAL SPECIFICITY PROTEIN PHOSPHATASE DDB_G0269404-RELATED"/>
    <property type="match status" value="1"/>
</dbReference>
<accession>A0A5M3MJX1</accession>
<evidence type="ECO:0000256" key="3">
    <source>
        <dbReference type="ARBA" id="ARBA00022912"/>
    </source>
</evidence>
<evidence type="ECO:0000259" key="8">
    <source>
        <dbReference type="PROSITE" id="PS50056"/>
    </source>
</evidence>
<dbReference type="PANTHER" id="PTHR45948:SF2">
    <property type="entry name" value="DUAL SPECIFICITY PROTEIN PHOSPHATASE"/>
    <property type="match status" value="1"/>
</dbReference>
<dbReference type="CDD" id="cd14498">
    <property type="entry name" value="DSP"/>
    <property type="match status" value="1"/>
</dbReference>
<feature type="region of interest" description="Disordered" evidence="6">
    <location>
        <begin position="209"/>
        <end position="250"/>
    </location>
</feature>
<dbReference type="GO" id="GO:0005829">
    <property type="term" value="C:cytosol"/>
    <property type="evidence" value="ECO:0007669"/>
    <property type="project" value="TreeGrafter"/>
</dbReference>
<dbReference type="AlphaFoldDB" id="A0A5M3MJX1"/>
<dbReference type="SMART" id="SM00195">
    <property type="entry name" value="DSPc"/>
    <property type="match status" value="1"/>
</dbReference>
<dbReference type="Pfam" id="PF00782">
    <property type="entry name" value="DSPc"/>
    <property type="match status" value="1"/>
</dbReference>
<feature type="domain" description="Tyrosine-protein phosphatase" evidence="7">
    <location>
        <begin position="32"/>
        <end position="176"/>
    </location>
</feature>
<evidence type="ECO:0000256" key="5">
    <source>
        <dbReference type="ARBA" id="ARBA00048336"/>
    </source>
</evidence>
<name>A0A5M3MJX1_CONPW</name>
<sequence length="250" mass="27973">MTSFPAASWQAALLTKQTGGRAIVGDPSYGRAATRIQNRLYLSDYWTARDAQQLRKLGITHIISLLECIPELKDHEDIKKLHIAIQDTPEADILQYLDTTTVFIKDALAENEQNKVLVHCFQGISRSATVVCAYLLATTTMVPSEAVAYVRSKRGIVSPNAGFKKQLVTYSQRFDEQRERMKLEKAQSSKWNVVISKLSLTKPTTRKRDSLVIAERKEGAEKGEEQTRSRRSFGFIPGSSSSTSNTFAMP</sequence>
<dbReference type="EMBL" id="JH711581">
    <property type="protein sequence ID" value="EIW79104.1"/>
    <property type="molecule type" value="Genomic_DNA"/>
</dbReference>